<dbReference type="InterPro" id="IPR032675">
    <property type="entry name" value="LRR_dom_sf"/>
</dbReference>
<dbReference type="SUPFAM" id="SSF52047">
    <property type="entry name" value="RNI-like"/>
    <property type="match status" value="1"/>
</dbReference>
<dbReference type="PANTHER" id="PTHR24114">
    <property type="entry name" value="LEUCINE RICH REPEAT FAMILY PROTEIN"/>
    <property type="match status" value="1"/>
</dbReference>
<name>A0A7S2PBL0_9STRA</name>
<proteinExistence type="predicted"/>
<organism evidence="2">
    <name type="scientific">Leptocylindrus danicus</name>
    <dbReference type="NCBI Taxonomy" id="163516"/>
    <lineage>
        <taxon>Eukaryota</taxon>
        <taxon>Sar</taxon>
        <taxon>Stramenopiles</taxon>
        <taxon>Ochrophyta</taxon>
        <taxon>Bacillariophyta</taxon>
        <taxon>Coscinodiscophyceae</taxon>
        <taxon>Chaetocerotophycidae</taxon>
        <taxon>Leptocylindrales</taxon>
        <taxon>Leptocylindraceae</taxon>
        <taxon>Leptocylindrus</taxon>
    </lineage>
</organism>
<feature type="region of interest" description="Disordered" evidence="1">
    <location>
        <begin position="378"/>
        <end position="421"/>
    </location>
</feature>
<sequence length="421" mass="47929">MATEVTENQLSPFEDLLDNDNYLGCSDSDDEDDSTVINITPMEASCLSLSELQGELNKRGLRAKGFFDDDTKALQRVFDGEHKAYVETKRRESVQMRASQAQIAAFNAKTEKLRKQSVEENIEIEKDSFVKHWIEQIYNKTAPKFCSVKVNNITCRILAKALWESKGSSIVSLDLSGLNLGDTAGAFICRSLKMNKSIIKLDLSENNFGSKTLQCLSESLQCAKDCVIKSVSLASNPLHDTDNKQDFLAAINAFSSMLEANHSLTYFSIWQCGLGSTAADILLHGFEKNDSITCFEIGYNGFTIDQERNIVKRLRDNIEISDKKNEDARVLRSKQIEDENERREKENTIEQEKERENWLEQRKLLRAEEKRLSLEKSIENEKKLKKQQKEEADKLALQKLEAGQASKKKFKGKKKSRNKKK</sequence>
<feature type="compositionally biased region" description="Basic and acidic residues" evidence="1">
    <location>
        <begin position="378"/>
        <end position="396"/>
    </location>
</feature>
<dbReference type="PANTHER" id="PTHR24114:SF2">
    <property type="entry name" value="F-BOX DOMAIN-CONTAINING PROTEIN-RELATED"/>
    <property type="match status" value="1"/>
</dbReference>
<feature type="compositionally biased region" description="Basic residues" evidence="1">
    <location>
        <begin position="406"/>
        <end position="421"/>
    </location>
</feature>
<accession>A0A7S2PBL0</accession>
<evidence type="ECO:0000256" key="1">
    <source>
        <dbReference type="SAM" id="MobiDB-lite"/>
    </source>
</evidence>
<dbReference type="AlphaFoldDB" id="A0A7S2PBL0"/>
<protein>
    <submittedName>
        <fullName evidence="2">Uncharacterized protein</fullName>
    </submittedName>
</protein>
<dbReference type="InterPro" id="IPR052394">
    <property type="entry name" value="LRR-containing"/>
</dbReference>
<dbReference type="EMBL" id="HBGY01020565">
    <property type="protein sequence ID" value="CAD9589663.1"/>
    <property type="molecule type" value="Transcribed_RNA"/>
</dbReference>
<evidence type="ECO:0000313" key="2">
    <source>
        <dbReference type="EMBL" id="CAD9589663.1"/>
    </source>
</evidence>
<reference evidence="2" key="1">
    <citation type="submission" date="2021-01" db="EMBL/GenBank/DDBJ databases">
        <authorList>
            <person name="Corre E."/>
            <person name="Pelletier E."/>
            <person name="Niang G."/>
            <person name="Scheremetjew M."/>
            <person name="Finn R."/>
            <person name="Kale V."/>
            <person name="Holt S."/>
            <person name="Cochrane G."/>
            <person name="Meng A."/>
            <person name="Brown T."/>
            <person name="Cohen L."/>
        </authorList>
    </citation>
    <scope>NUCLEOTIDE SEQUENCE</scope>
    <source>
        <strain evidence="2">B650</strain>
    </source>
</reference>
<gene>
    <name evidence="2" type="ORF">LDAN0321_LOCUS12970</name>
</gene>
<dbReference type="Gene3D" id="3.80.10.10">
    <property type="entry name" value="Ribonuclease Inhibitor"/>
    <property type="match status" value="1"/>
</dbReference>